<evidence type="ECO:0000313" key="3">
    <source>
        <dbReference type="Proteomes" id="UP000249819"/>
    </source>
</evidence>
<evidence type="ECO:0000313" key="2">
    <source>
        <dbReference type="EMBL" id="RAJ76697.1"/>
    </source>
</evidence>
<evidence type="ECO:0000256" key="1">
    <source>
        <dbReference type="SAM" id="MobiDB-lite"/>
    </source>
</evidence>
<dbReference type="AlphaFoldDB" id="A0A327VQQ0"/>
<keyword evidence="3" id="KW-1185">Reference proteome</keyword>
<dbReference type="EMBL" id="QLMA01000008">
    <property type="protein sequence ID" value="RAJ76697.1"/>
    <property type="molecule type" value="Genomic_DNA"/>
</dbReference>
<dbReference type="PROSITE" id="PS51257">
    <property type="entry name" value="PROKAR_LIPOPROTEIN"/>
    <property type="match status" value="1"/>
</dbReference>
<protein>
    <submittedName>
        <fullName evidence="2">Outer membrane protein with glycine zipper</fullName>
    </submittedName>
</protein>
<organism evidence="2 3">
    <name type="scientific">Chitinophaga dinghuensis</name>
    <dbReference type="NCBI Taxonomy" id="1539050"/>
    <lineage>
        <taxon>Bacteria</taxon>
        <taxon>Pseudomonadati</taxon>
        <taxon>Bacteroidota</taxon>
        <taxon>Chitinophagia</taxon>
        <taxon>Chitinophagales</taxon>
        <taxon>Chitinophagaceae</taxon>
        <taxon>Chitinophaga</taxon>
    </lineage>
</organism>
<accession>A0A327VQQ0</accession>
<proteinExistence type="predicted"/>
<comment type="caution">
    <text evidence="2">The sequence shown here is derived from an EMBL/GenBank/DDBJ whole genome shotgun (WGS) entry which is preliminary data.</text>
</comment>
<gene>
    <name evidence="2" type="ORF">CLV59_108218</name>
</gene>
<name>A0A327VQQ0_9BACT</name>
<dbReference type="Proteomes" id="UP000249819">
    <property type="component" value="Unassembled WGS sequence"/>
</dbReference>
<reference evidence="2 3" key="1">
    <citation type="submission" date="2018-06" db="EMBL/GenBank/DDBJ databases">
        <title>Genomic Encyclopedia of Archaeal and Bacterial Type Strains, Phase II (KMG-II): from individual species to whole genera.</title>
        <authorList>
            <person name="Goeker M."/>
        </authorList>
    </citation>
    <scope>NUCLEOTIDE SEQUENCE [LARGE SCALE GENOMIC DNA]</scope>
    <source>
        <strain evidence="2 3">DSM 29821</strain>
    </source>
</reference>
<sequence>MADPLARGKNKKILTVMRKVIVAVSAAVVLFSCKGQPDQAAIESAKKATIDSINNVNLVKQQVIDSMNQAGHHHKKGASEAGYSPATYNAPEEGSSAATAATPAATTAKKKKGFGSWSHTAKGAVVGAGAGAVTGAIVNKDHVKGAAIGTLIGAGVGAGTGAIVDHAKKKKAAQQ</sequence>
<feature type="region of interest" description="Disordered" evidence="1">
    <location>
        <begin position="69"/>
        <end position="103"/>
    </location>
</feature>